<dbReference type="RefSeq" id="WP_011314890.1">
    <property type="nucleotide sequence ID" value="NC_007406.1"/>
</dbReference>
<accession>Q3SS50</accession>
<organism evidence="1 2">
    <name type="scientific">Nitrobacter winogradskyi (strain ATCC 25391 / DSM 10237 / CIP 104748 / NCIMB 11846 / Nb-255)</name>
    <dbReference type="NCBI Taxonomy" id="323098"/>
    <lineage>
        <taxon>Bacteria</taxon>
        <taxon>Pseudomonadati</taxon>
        <taxon>Pseudomonadota</taxon>
        <taxon>Alphaproteobacteria</taxon>
        <taxon>Hyphomicrobiales</taxon>
        <taxon>Nitrobacteraceae</taxon>
        <taxon>Nitrobacter</taxon>
    </lineage>
</organism>
<evidence type="ECO:0000313" key="1">
    <source>
        <dbReference type="EMBL" id="ABA04891.1"/>
    </source>
</evidence>
<dbReference type="STRING" id="323098.Nwi_1630"/>
<dbReference type="HOGENOM" id="CLU_2602463_0_0_5"/>
<dbReference type="AlphaFoldDB" id="Q3SS50"/>
<dbReference type="EMBL" id="CP000115">
    <property type="protein sequence ID" value="ABA04891.1"/>
    <property type="molecule type" value="Genomic_DNA"/>
</dbReference>
<protein>
    <submittedName>
        <fullName evidence="1">Uncharacterized protein</fullName>
    </submittedName>
</protein>
<sequence>MMQITRIEPAAPDRPGSPTLIALFDVETPNAVLRNCKLLESGTGECFVLAPAGLKFWSDSALRDEICEAALDALDEIEP</sequence>
<dbReference type="Proteomes" id="UP000002531">
    <property type="component" value="Chromosome"/>
</dbReference>
<dbReference type="KEGG" id="nwi:Nwi_1630"/>
<keyword evidence="2" id="KW-1185">Reference proteome</keyword>
<name>Q3SS50_NITWN</name>
<gene>
    <name evidence="1" type="ordered locus">Nwi_1630</name>
</gene>
<reference evidence="1 2" key="1">
    <citation type="journal article" date="2006" name="Appl. Environ. Microbiol.">
        <title>Genome sequence of the chemolithoautotrophic nitrite-oxidizing bacterium Nitrobacter winogradskyi Nb-255.</title>
        <authorList>
            <person name="Starkenburg S.R."/>
            <person name="Chain P.S."/>
            <person name="Sayavedra-Soto L.A."/>
            <person name="Hauser L."/>
            <person name="Land M.L."/>
            <person name="Larimer F.W."/>
            <person name="Malfatti S.A."/>
            <person name="Klotz M.G."/>
            <person name="Bottomley P.J."/>
            <person name="Arp D.J."/>
            <person name="Hickey W.J."/>
        </authorList>
    </citation>
    <scope>NUCLEOTIDE SEQUENCE [LARGE SCALE GENOMIC DNA]</scope>
    <source>
        <strain evidence="2">ATCC 25391 / DSM 10237 / CIP 104748 / NCIMB 11846 / Nb-255</strain>
    </source>
</reference>
<proteinExistence type="predicted"/>
<evidence type="ECO:0000313" key="2">
    <source>
        <dbReference type="Proteomes" id="UP000002531"/>
    </source>
</evidence>